<evidence type="ECO:0000256" key="6">
    <source>
        <dbReference type="ARBA" id="ARBA00023242"/>
    </source>
</evidence>
<dbReference type="SMART" id="SM00906">
    <property type="entry name" value="Fungal_trans"/>
    <property type="match status" value="1"/>
</dbReference>
<keyword evidence="6" id="KW-0539">Nucleus</keyword>
<reference evidence="9" key="2">
    <citation type="submission" date="2022-07" db="EMBL/GenBank/DDBJ databases">
        <authorList>
            <person name="Goncalves M.F.M."/>
            <person name="Hilario S."/>
            <person name="Van De Peer Y."/>
            <person name="Esteves A.C."/>
            <person name="Alves A."/>
        </authorList>
    </citation>
    <scope>NUCLEOTIDE SEQUENCE</scope>
    <source>
        <strain evidence="9">MUM 19.33</strain>
    </source>
</reference>
<organism evidence="9 10">
    <name type="scientific">Emericellopsis cladophorae</name>
    <dbReference type="NCBI Taxonomy" id="2686198"/>
    <lineage>
        <taxon>Eukaryota</taxon>
        <taxon>Fungi</taxon>
        <taxon>Dikarya</taxon>
        <taxon>Ascomycota</taxon>
        <taxon>Pezizomycotina</taxon>
        <taxon>Sordariomycetes</taxon>
        <taxon>Hypocreomycetidae</taxon>
        <taxon>Hypocreales</taxon>
        <taxon>Bionectriaceae</taxon>
        <taxon>Emericellopsis</taxon>
    </lineage>
</organism>
<proteinExistence type="inferred from homology"/>
<feature type="compositionally biased region" description="Polar residues" evidence="7">
    <location>
        <begin position="720"/>
        <end position="732"/>
    </location>
</feature>
<feature type="region of interest" description="Disordered" evidence="7">
    <location>
        <begin position="1"/>
        <end position="39"/>
    </location>
</feature>
<dbReference type="InterPro" id="IPR007219">
    <property type="entry name" value="XnlR_reg_dom"/>
</dbReference>
<feature type="region of interest" description="Disordered" evidence="7">
    <location>
        <begin position="61"/>
        <end position="96"/>
    </location>
</feature>
<dbReference type="Gene3D" id="3.40.30.10">
    <property type="entry name" value="Glutaredoxin"/>
    <property type="match status" value="1"/>
</dbReference>
<comment type="caution">
    <text evidence="9">The sequence shown here is derived from an EMBL/GenBank/DDBJ whole genome shotgun (WGS) entry which is preliminary data.</text>
</comment>
<evidence type="ECO:0000259" key="8">
    <source>
        <dbReference type="PROSITE" id="PS50404"/>
    </source>
</evidence>
<evidence type="ECO:0000256" key="2">
    <source>
        <dbReference type="ARBA" id="ARBA00007409"/>
    </source>
</evidence>
<keyword evidence="10" id="KW-1185">Reference proteome</keyword>
<gene>
    <name evidence="9" type="ORF">J7T54_006195</name>
</gene>
<dbReference type="Gene3D" id="1.20.1050.10">
    <property type="match status" value="1"/>
</dbReference>
<dbReference type="EMBL" id="JAGIXG020000001">
    <property type="protein sequence ID" value="KAI6785856.1"/>
    <property type="molecule type" value="Genomic_DNA"/>
</dbReference>
<dbReference type="PROSITE" id="PS50404">
    <property type="entry name" value="GST_NTER"/>
    <property type="match status" value="1"/>
</dbReference>
<feature type="compositionally biased region" description="Basic residues" evidence="7">
    <location>
        <begin position="863"/>
        <end position="889"/>
    </location>
</feature>
<dbReference type="SFLD" id="SFLDS00019">
    <property type="entry name" value="Glutathione_Transferase_(cytos"/>
    <property type="match status" value="1"/>
</dbReference>
<feature type="compositionally biased region" description="Polar residues" evidence="7">
    <location>
        <begin position="85"/>
        <end position="96"/>
    </location>
</feature>
<dbReference type="SUPFAM" id="SSF52833">
    <property type="entry name" value="Thioredoxin-like"/>
    <property type="match status" value="1"/>
</dbReference>
<keyword evidence="4" id="KW-0805">Transcription regulation</keyword>
<dbReference type="CDD" id="cd00299">
    <property type="entry name" value="GST_C_family"/>
    <property type="match status" value="1"/>
</dbReference>
<feature type="compositionally biased region" description="Polar residues" evidence="7">
    <location>
        <begin position="686"/>
        <end position="700"/>
    </location>
</feature>
<dbReference type="InterPro" id="IPR036249">
    <property type="entry name" value="Thioredoxin-like_sf"/>
</dbReference>
<evidence type="ECO:0000313" key="10">
    <source>
        <dbReference type="Proteomes" id="UP001055219"/>
    </source>
</evidence>
<feature type="region of interest" description="Disordered" evidence="7">
    <location>
        <begin position="1109"/>
        <end position="1166"/>
    </location>
</feature>
<dbReference type="Pfam" id="PF04082">
    <property type="entry name" value="Fungal_trans"/>
    <property type="match status" value="1"/>
</dbReference>
<evidence type="ECO:0000256" key="3">
    <source>
        <dbReference type="ARBA" id="ARBA00022723"/>
    </source>
</evidence>
<dbReference type="InterPro" id="IPR040079">
    <property type="entry name" value="Glutathione_S-Trfase"/>
</dbReference>
<dbReference type="CDD" id="cd12148">
    <property type="entry name" value="fungal_TF_MHR"/>
    <property type="match status" value="1"/>
</dbReference>
<dbReference type="SUPFAM" id="SSF47616">
    <property type="entry name" value="GST C-terminal domain-like"/>
    <property type="match status" value="1"/>
</dbReference>
<feature type="region of interest" description="Disordered" evidence="7">
    <location>
        <begin position="1027"/>
        <end position="1054"/>
    </location>
</feature>
<evidence type="ECO:0000256" key="5">
    <source>
        <dbReference type="ARBA" id="ARBA00023163"/>
    </source>
</evidence>
<dbReference type="InterPro" id="IPR050815">
    <property type="entry name" value="TF_fung"/>
</dbReference>
<evidence type="ECO:0000256" key="1">
    <source>
        <dbReference type="ARBA" id="ARBA00004123"/>
    </source>
</evidence>
<feature type="region of interest" description="Disordered" evidence="7">
    <location>
        <begin position="858"/>
        <end position="933"/>
    </location>
</feature>
<keyword evidence="5" id="KW-0804">Transcription</keyword>
<comment type="similarity">
    <text evidence="2">Belongs to the GST superfamily.</text>
</comment>
<dbReference type="PANTHER" id="PTHR47338:SF10">
    <property type="entry name" value="TRANSCRIPTION FACTOR DOMAIN-CONTAINING PROTEIN-RELATED"/>
    <property type="match status" value="1"/>
</dbReference>
<dbReference type="Pfam" id="PF13417">
    <property type="entry name" value="GST_N_3"/>
    <property type="match status" value="1"/>
</dbReference>
<dbReference type="GO" id="GO:0003677">
    <property type="term" value="F:DNA binding"/>
    <property type="evidence" value="ECO:0007669"/>
    <property type="project" value="InterPro"/>
</dbReference>
<feature type="compositionally biased region" description="Polar residues" evidence="7">
    <location>
        <begin position="909"/>
        <end position="921"/>
    </location>
</feature>
<reference evidence="9" key="1">
    <citation type="journal article" date="2021" name="J Fungi (Basel)">
        <title>Genomic and Metabolomic Analyses of the Marine Fungus Emericellopsis cladophorae: Insights into Saltwater Adaptability Mechanisms and Its Biosynthetic Potential.</title>
        <authorList>
            <person name="Goncalves M.F.M."/>
            <person name="Hilario S."/>
            <person name="Van de Peer Y."/>
            <person name="Esteves A.C."/>
            <person name="Alves A."/>
        </authorList>
    </citation>
    <scope>NUCLEOTIDE SEQUENCE</scope>
    <source>
        <strain evidence="9">MUM 19.33</strain>
    </source>
</reference>
<evidence type="ECO:0000256" key="4">
    <source>
        <dbReference type="ARBA" id="ARBA00023015"/>
    </source>
</evidence>
<dbReference type="InterPro" id="IPR004045">
    <property type="entry name" value="Glutathione_S-Trfase_N"/>
</dbReference>
<dbReference type="InterPro" id="IPR036282">
    <property type="entry name" value="Glutathione-S-Trfase_C_sf"/>
</dbReference>
<dbReference type="GO" id="GO:0008270">
    <property type="term" value="F:zinc ion binding"/>
    <property type="evidence" value="ECO:0007669"/>
    <property type="project" value="InterPro"/>
</dbReference>
<accession>A0A9Q0BI47</accession>
<dbReference type="Proteomes" id="UP001055219">
    <property type="component" value="Unassembled WGS sequence"/>
</dbReference>
<dbReference type="RefSeq" id="XP_051366712.1">
    <property type="nucleotide sequence ID" value="XM_051504839.1"/>
</dbReference>
<dbReference type="GO" id="GO:0005634">
    <property type="term" value="C:nucleus"/>
    <property type="evidence" value="ECO:0007669"/>
    <property type="project" value="UniProtKB-SubCell"/>
</dbReference>
<protein>
    <recommendedName>
        <fullName evidence="8">GST N-terminal domain-containing protein</fullName>
    </recommendedName>
</protein>
<feature type="compositionally biased region" description="Polar residues" evidence="7">
    <location>
        <begin position="657"/>
        <end position="676"/>
    </location>
</feature>
<dbReference type="CDD" id="cd00570">
    <property type="entry name" value="GST_N_family"/>
    <property type="match status" value="1"/>
</dbReference>
<dbReference type="OrthoDB" id="5600212at2759"/>
<dbReference type="GeneID" id="75832673"/>
<keyword evidence="3" id="KW-0479">Metal-binding</keyword>
<feature type="domain" description="GST N-terminal" evidence="8">
    <location>
        <begin position="1174"/>
        <end position="1254"/>
    </location>
</feature>
<sequence length="1395" mass="152900">MASSSEGSQDHHSVRAATLGAEPAGRTTTTATTTVPVSDGVKPQKRLACTVCRKQQVETMLQGAEPSASQGHRPHASATLPTRDAPSQSNKRTATEASIGATWEGIDAMDSDQNNTSAAPPMEDFTFDPNLNLNLNGMGGDFSWEMIGLGLEEPLPPHDTIDQLHQVYFDTVHPSIPMIHKSRYLMAMNLAPNQRPPVCLRYAMWTMACSHSEKLYDFKDLFYQRARKYMEADYMKGFGEQVISVAHCQAHVLLTCYEMKMMYFPRAWVSTGSAIRLCQMIGLHRVDGAGLDVKQCLPPPKDWIEKEERRRTFWMAYCQDRYTSIGTGWPMGVDERDVMANLPASEEAFETGKAEQTLTLGEATSPSGASRLSSYGAVCLMASLFGRNLVHLHRTDGDDQEGDINGPFWKRHRHLDNIILNTALCLPSQLKLPAGLGNPNVVFASMAIHTSTICLHQAAIFKAEQNKLPGSVSSESKVRCITAANEIASIMRTVSHVDLDTMNLCISFCLYVSARVFVQYLKSRPDDSQTADSLRFLLSAMNALKQRNPLTESFLAQLDVDLEALVVRIPKLRKDFDNMHADSQSQDKTRTNCDWMGGARSSPSYRNECHFMKTLGDNGNPAEGPNIVDPGPDMIDFQDFEGADKMTGFNADPWLASMNSATPQSGRTQDRGSASADNVGGLGSPGHSSGVTPNSSTNGGKDSASDSRGPASNLLGLGQTPFQASPISSQRNVMGAGGLDPHQANLFATVNDYTVMGGSGGGGGGGGGGGQSGFGLEQQSVWGMDLLAMPQPQPPQSQGPRHAGDDVLQALMHMGPMDAMDLASGAAPFGGADMTESSVYRDPLGHLGLDEYAAGLDGGGFDHHHHHHHGHNPPQQHHHHHHHHHHPQTQHRPIAPILPSQQPPEFGRTATQGRLSQNHSGNGSGQFGILKPTNVTPGTNVAFANESLEATTQEADMSKLNGPGHDPRIVVDPPDLAAWRDKLFNVDDLIVLTDDQFETYFPHIDNVYSHRSTQRYKRKPFVSHYWDCRMKGRPPGTPKSDDPSKKKRKRNARERDLCDVKIKITEYAPGAQIQLEDGLGTFSAQPPPAMDMIGPGQKFWTVQRVNGNGGNGKGDGVAGPHRHSLQKSDEIKKNSVQRWLAKQDKETKKGQGKLMPRKATGPALTTVKKHSRDSDLKLYSACFCPFSQRVWIALEAKGIAYQYCEIDPYRRPVPTPFLEANPRGLTPAIRQGDWACAESAVILEYLEDLDKETPLFPTDPRLKANCRLWIDHINERIVPAFYGILQARDMAGPHPELVDKLQAAITRLVLAADEQGPYFLGGSLSLVDVHFAPFALRLSRVLQPSRGWSEPIPGTRWHQWLDALEGNVHVRATTSTKELYVETTELLLMKPALPG</sequence>
<dbReference type="GO" id="GO:0006351">
    <property type="term" value="P:DNA-templated transcription"/>
    <property type="evidence" value="ECO:0007669"/>
    <property type="project" value="InterPro"/>
</dbReference>
<evidence type="ECO:0000256" key="7">
    <source>
        <dbReference type="SAM" id="MobiDB-lite"/>
    </source>
</evidence>
<dbReference type="PANTHER" id="PTHR47338">
    <property type="entry name" value="ZN(II)2CYS6 TRANSCRIPTION FACTOR (EUROFUNG)-RELATED"/>
    <property type="match status" value="1"/>
</dbReference>
<comment type="subcellular location">
    <subcellularLocation>
        <location evidence="1">Nucleus</location>
    </subcellularLocation>
</comment>
<feature type="region of interest" description="Disordered" evidence="7">
    <location>
        <begin position="654"/>
        <end position="736"/>
    </location>
</feature>
<dbReference type="SFLD" id="SFLDG00358">
    <property type="entry name" value="Main_(cytGST)"/>
    <property type="match status" value="1"/>
</dbReference>
<dbReference type="GO" id="GO:0000981">
    <property type="term" value="F:DNA-binding transcription factor activity, RNA polymerase II-specific"/>
    <property type="evidence" value="ECO:0007669"/>
    <property type="project" value="InterPro"/>
</dbReference>
<name>A0A9Q0BI47_9HYPO</name>
<evidence type="ECO:0000313" key="9">
    <source>
        <dbReference type="EMBL" id="KAI6785856.1"/>
    </source>
</evidence>